<proteinExistence type="predicted"/>
<reference evidence="8 9" key="1">
    <citation type="submission" date="2017-12" db="EMBL/GenBank/DDBJ databases">
        <title>Comparative genomics of Botrytis spp.</title>
        <authorList>
            <person name="Valero-Jimenez C.A."/>
            <person name="Tapia P."/>
            <person name="Veloso J."/>
            <person name="Silva-Moreno E."/>
            <person name="Staats M."/>
            <person name="Valdes J.H."/>
            <person name="Van Kan J.A.L."/>
        </authorList>
    </citation>
    <scope>NUCLEOTIDE SEQUENCE [LARGE SCALE GENOMIC DNA]</scope>
    <source>
        <strain evidence="8 9">MUCL2120</strain>
    </source>
</reference>
<keyword evidence="5" id="KW-0378">Hydrolase</keyword>
<dbReference type="GO" id="GO:0030600">
    <property type="term" value="F:feruloyl esterase activity"/>
    <property type="evidence" value="ECO:0007669"/>
    <property type="project" value="UniProtKB-EC"/>
</dbReference>
<dbReference type="STRING" id="278944.A0A4Z1HL92"/>
<evidence type="ECO:0000256" key="5">
    <source>
        <dbReference type="ARBA" id="ARBA00022801"/>
    </source>
</evidence>
<keyword evidence="4" id="KW-0732">Signal</keyword>
<protein>
    <recommendedName>
        <fullName evidence="1">feruloyl esterase</fullName>
        <ecNumber evidence="1">3.1.1.73</ecNumber>
    </recommendedName>
</protein>
<dbReference type="GO" id="GO:0045493">
    <property type="term" value="P:xylan catabolic process"/>
    <property type="evidence" value="ECO:0007669"/>
    <property type="project" value="UniProtKB-KW"/>
</dbReference>
<evidence type="ECO:0000313" key="8">
    <source>
        <dbReference type="EMBL" id="TGO49585.1"/>
    </source>
</evidence>
<accession>A0A4Z1HL92</accession>
<keyword evidence="3" id="KW-0624">Polysaccharide degradation</keyword>
<keyword evidence="3" id="KW-0858">Xylan degradation</keyword>
<dbReference type="InterPro" id="IPR011118">
    <property type="entry name" value="Tannase/feruloyl_esterase"/>
</dbReference>
<comment type="caution">
    <text evidence="8">The sequence shown here is derived from an EMBL/GenBank/DDBJ whole genome shotgun (WGS) entry which is preliminary data.</text>
</comment>
<evidence type="ECO:0000256" key="1">
    <source>
        <dbReference type="ARBA" id="ARBA00013091"/>
    </source>
</evidence>
<sequence length="196" mass="21620">MFSIIGEEVLRQCNPQDGLADSIISDPLGCNFNPLTLSNFHFSHVHYGSEETWASGDIGDSSASNSANQLWHMQNILGHTNFAATDLSYETVEYADATNSGNSSANNFNLSPFYNRGRKIHHYQGLADGTVAPGANMCFHDHITRTLAPMTLHWNSFYNECWYFACPNQAATLSTSAHSTPGYPDPRHDVLLALMT</sequence>
<evidence type="ECO:0000256" key="3">
    <source>
        <dbReference type="ARBA" id="ARBA00022651"/>
    </source>
</evidence>
<dbReference type="EMBL" id="PQXJ01000426">
    <property type="protein sequence ID" value="TGO49585.1"/>
    <property type="molecule type" value="Genomic_DNA"/>
</dbReference>
<evidence type="ECO:0000256" key="2">
    <source>
        <dbReference type="ARBA" id="ARBA00022487"/>
    </source>
</evidence>
<gene>
    <name evidence="8" type="ORF">BOTNAR_0426g00010</name>
</gene>
<comment type="catalytic activity">
    <reaction evidence="7">
        <text>feruloyl-polysaccharide + H2O = ferulate + polysaccharide.</text>
        <dbReference type="EC" id="3.1.1.73"/>
    </reaction>
</comment>
<dbReference type="OrthoDB" id="3039123at2759"/>
<evidence type="ECO:0000313" key="9">
    <source>
        <dbReference type="Proteomes" id="UP000297452"/>
    </source>
</evidence>
<keyword evidence="6" id="KW-1015">Disulfide bond</keyword>
<keyword evidence="2" id="KW-0719">Serine esterase</keyword>
<evidence type="ECO:0000256" key="6">
    <source>
        <dbReference type="ARBA" id="ARBA00023157"/>
    </source>
</evidence>
<dbReference type="Proteomes" id="UP000297452">
    <property type="component" value="Unassembled WGS sequence"/>
</dbReference>
<organism evidence="8 9">
    <name type="scientific">Botryotinia narcissicola</name>
    <dbReference type="NCBI Taxonomy" id="278944"/>
    <lineage>
        <taxon>Eukaryota</taxon>
        <taxon>Fungi</taxon>
        <taxon>Dikarya</taxon>
        <taxon>Ascomycota</taxon>
        <taxon>Pezizomycotina</taxon>
        <taxon>Leotiomycetes</taxon>
        <taxon>Helotiales</taxon>
        <taxon>Sclerotiniaceae</taxon>
        <taxon>Botryotinia</taxon>
    </lineage>
</organism>
<keyword evidence="3" id="KW-0119">Carbohydrate metabolism</keyword>
<dbReference type="PANTHER" id="PTHR33938">
    <property type="entry name" value="FERULOYL ESTERASE B-RELATED"/>
    <property type="match status" value="1"/>
</dbReference>
<evidence type="ECO:0000256" key="4">
    <source>
        <dbReference type="ARBA" id="ARBA00022729"/>
    </source>
</evidence>
<dbReference type="EC" id="3.1.1.73" evidence="1"/>
<name>A0A4Z1HL92_9HELO</name>
<dbReference type="PANTHER" id="PTHR33938:SF15">
    <property type="entry name" value="FERULOYL ESTERASE B-RELATED"/>
    <property type="match status" value="1"/>
</dbReference>
<dbReference type="AlphaFoldDB" id="A0A4Z1HL92"/>
<evidence type="ECO:0000256" key="7">
    <source>
        <dbReference type="ARBA" id="ARBA00034075"/>
    </source>
</evidence>
<keyword evidence="9" id="KW-1185">Reference proteome</keyword>